<reference evidence="3" key="1">
    <citation type="submission" date="2023-10" db="EMBL/GenBank/DDBJ databases">
        <authorList>
            <person name="Chen Y."/>
            <person name="Shah S."/>
            <person name="Dougan E. K."/>
            <person name="Thang M."/>
            <person name="Chan C."/>
        </authorList>
    </citation>
    <scope>NUCLEOTIDE SEQUENCE [LARGE SCALE GENOMIC DNA]</scope>
</reference>
<evidence type="ECO:0000259" key="2">
    <source>
        <dbReference type="Pfam" id="PF01425"/>
    </source>
</evidence>
<feature type="domain" description="Amidase" evidence="2">
    <location>
        <begin position="265"/>
        <end position="303"/>
    </location>
</feature>
<feature type="region of interest" description="Disordered" evidence="1">
    <location>
        <begin position="684"/>
        <end position="705"/>
    </location>
</feature>
<dbReference type="Proteomes" id="UP001189429">
    <property type="component" value="Unassembled WGS sequence"/>
</dbReference>
<feature type="compositionally biased region" description="Basic residues" evidence="1">
    <location>
        <begin position="634"/>
        <end position="644"/>
    </location>
</feature>
<organism evidence="3 4">
    <name type="scientific">Prorocentrum cordatum</name>
    <dbReference type="NCBI Taxonomy" id="2364126"/>
    <lineage>
        <taxon>Eukaryota</taxon>
        <taxon>Sar</taxon>
        <taxon>Alveolata</taxon>
        <taxon>Dinophyceae</taxon>
        <taxon>Prorocentrales</taxon>
        <taxon>Prorocentraceae</taxon>
        <taxon>Prorocentrum</taxon>
    </lineage>
</organism>
<dbReference type="Gene3D" id="3.90.1300.10">
    <property type="entry name" value="Amidase signature (AS) domain"/>
    <property type="match status" value="1"/>
</dbReference>
<name>A0ABN9TIX5_9DINO</name>
<protein>
    <recommendedName>
        <fullName evidence="2">Amidase domain-containing protein</fullName>
    </recommendedName>
</protein>
<accession>A0ABN9TIX5</accession>
<dbReference type="Pfam" id="PF01425">
    <property type="entry name" value="Amidase"/>
    <property type="match status" value="1"/>
</dbReference>
<sequence length="705" mass="74820">MSTDAEIVKAVAVHMQDRAYMECPRSKDLLSQLFQRSEPMSSTAVDDFAPLELPGDLWDPAQNGANAEFRRHGFRRWSFSHAGEAAARGHPAVSWPWPCGDIFFLFYREAPSGGMASMGKVAGRQLTRGRLTRYEHSLDFPPPGVGRDAGACAEWFREVFYAVPPRPADPSMTCREGFLYSLSAAGYVSERRAGRLTCEEYAAALVKRARYYRYMNQEMDQKAAASGVEAIAPLYGLPVPMKGTAAVVQYPSGAGCGVLSGYAPFAFSYRTANPASGHTRNPYGPKLTVGGSSGGAASAVAAYIRNHFPNAGNPGLTYFADFCDQLGLNARSIEDIILLDAALGESGRPARHEDARRAVAERPASSIRVGAPARPFAVGERLELNPDVRLKLEEAKAALGAAGFAVLGREWPVSGAAMGTRRHQGGAAPGGDGHEGNAIEALLFGSRAVNGEPLSEVLADCGKAGAAHDPGSMFRLACGANETQLRYLMGPWIKESSRKSGMKKSMCGAPRGLFGLAPYLSLPSERSVPGAAPIQESCAEFCTVQFYAAFSSSEECAGVYNSYFDETGADLIVIPSAMAATPDLDALAGAQVPVTPVGGTVGDVKGDENDAFGSINCTLKFLHISPQDGGAHGAHPRWPPHRRPAVGQSGPLRQDVRRQVLGQLGRRIPAPGREVATDVSAAIQGRPGLRRADAAQFAPPAPPRG</sequence>
<proteinExistence type="predicted"/>
<evidence type="ECO:0000313" key="4">
    <source>
        <dbReference type="Proteomes" id="UP001189429"/>
    </source>
</evidence>
<gene>
    <name evidence="3" type="ORF">PCOR1329_LOCUS39548</name>
</gene>
<evidence type="ECO:0000313" key="3">
    <source>
        <dbReference type="EMBL" id="CAK0845900.1"/>
    </source>
</evidence>
<feature type="region of interest" description="Disordered" evidence="1">
    <location>
        <begin position="628"/>
        <end position="652"/>
    </location>
</feature>
<dbReference type="InterPro" id="IPR023631">
    <property type="entry name" value="Amidase_dom"/>
</dbReference>
<keyword evidence="4" id="KW-1185">Reference proteome</keyword>
<evidence type="ECO:0000256" key="1">
    <source>
        <dbReference type="SAM" id="MobiDB-lite"/>
    </source>
</evidence>
<dbReference type="InterPro" id="IPR036928">
    <property type="entry name" value="AS_sf"/>
</dbReference>
<dbReference type="SUPFAM" id="SSF75304">
    <property type="entry name" value="Amidase signature (AS) enzymes"/>
    <property type="match status" value="1"/>
</dbReference>
<dbReference type="EMBL" id="CAUYUJ010014774">
    <property type="protein sequence ID" value="CAK0845900.1"/>
    <property type="molecule type" value="Genomic_DNA"/>
</dbReference>
<comment type="caution">
    <text evidence="3">The sequence shown here is derived from an EMBL/GenBank/DDBJ whole genome shotgun (WGS) entry which is preliminary data.</text>
</comment>